<evidence type="ECO:0000313" key="7">
    <source>
        <dbReference type="Proteomes" id="UP000825935"/>
    </source>
</evidence>
<dbReference type="EMBL" id="CM035409">
    <property type="protein sequence ID" value="KAH7439295.1"/>
    <property type="molecule type" value="Genomic_DNA"/>
</dbReference>
<dbReference type="InterPro" id="IPR011013">
    <property type="entry name" value="Gal_mutarotase_sf_dom"/>
</dbReference>
<comment type="caution">
    <text evidence="6">The sequence shown here is derived from an EMBL/GenBank/DDBJ whole genome shotgun (WGS) entry which is preliminary data.</text>
</comment>
<dbReference type="CDD" id="cd09020">
    <property type="entry name" value="D-hex-6-P-epi_like"/>
    <property type="match status" value="1"/>
</dbReference>
<gene>
    <name evidence="6" type="ORF">KP509_04G054600</name>
</gene>
<name>A0A8T2V0H3_CERRI</name>
<evidence type="ECO:0000256" key="3">
    <source>
        <dbReference type="ARBA" id="ARBA00012083"/>
    </source>
</evidence>
<dbReference type="Gene3D" id="2.70.98.10">
    <property type="match status" value="1"/>
</dbReference>
<dbReference type="GO" id="GO:0005737">
    <property type="term" value="C:cytoplasm"/>
    <property type="evidence" value="ECO:0007669"/>
    <property type="project" value="TreeGrafter"/>
</dbReference>
<dbReference type="GO" id="GO:0047938">
    <property type="term" value="F:glucose-6-phosphate 1-epimerase activity"/>
    <property type="evidence" value="ECO:0007669"/>
    <property type="project" value="UniProtKB-UniRule"/>
</dbReference>
<dbReference type="InterPro" id="IPR014718">
    <property type="entry name" value="GH-type_carb-bd"/>
</dbReference>
<dbReference type="GO" id="GO:0005975">
    <property type="term" value="P:carbohydrate metabolic process"/>
    <property type="evidence" value="ECO:0007669"/>
    <property type="project" value="InterPro"/>
</dbReference>
<dbReference type="Pfam" id="PF01263">
    <property type="entry name" value="Aldose_epim"/>
    <property type="match status" value="1"/>
</dbReference>
<comment type="similarity">
    <text evidence="2 5">Belongs to the glucose-6-phosphate 1-epimerase family.</text>
</comment>
<evidence type="ECO:0000256" key="2">
    <source>
        <dbReference type="ARBA" id="ARBA00005866"/>
    </source>
</evidence>
<evidence type="ECO:0000256" key="1">
    <source>
        <dbReference type="ARBA" id="ARBA00001096"/>
    </source>
</evidence>
<evidence type="ECO:0000313" key="6">
    <source>
        <dbReference type="EMBL" id="KAH7439295.1"/>
    </source>
</evidence>
<dbReference type="GO" id="GO:0030246">
    <property type="term" value="F:carbohydrate binding"/>
    <property type="evidence" value="ECO:0007669"/>
    <property type="project" value="UniProtKB-UniRule"/>
</dbReference>
<evidence type="ECO:0000256" key="4">
    <source>
        <dbReference type="ARBA" id="ARBA00023235"/>
    </source>
</evidence>
<dbReference type="InterPro" id="IPR008183">
    <property type="entry name" value="Aldose_1/G6P_1-epimerase"/>
</dbReference>
<keyword evidence="7" id="KW-1185">Reference proteome</keyword>
<dbReference type="Proteomes" id="UP000825935">
    <property type="component" value="Chromosome 4"/>
</dbReference>
<dbReference type="InterPro" id="IPR025532">
    <property type="entry name" value="G6P_1-epimerase"/>
</dbReference>
<dbReference type="PIRSF" id="PIRSF016020">
    <property type="entry name" value="PHexose_mutarotase"/>
    <property type="match status" value="1"/>
</dbReference>
<dbReference type="SUPFAM" id="SSF74650">
    <property type="entry name" value="Galactose mutarotase-like"/>
    <property type="match status" value="1"/>
</dbReference>
<evidence type="ECO:0000256" key="5">
    <source>
        <dbReference type="PIRNR" id="PIRNR016020"/>
    </source>
</evidence>
<proteinExistence type="inferred from homology"/>
<keyword evidence="4 5" id="KW-0413">Isomerase</keyword>
<comment type="catalytic activity">
    <reaction evidence="1">
        <text>alpha-D-glucose 6-phosphate = beta-D-glucose 6-phosphate</text>
        <dbReference type="Rhea" id="RHEA:16249"/>
        <dbReference type="ChEBI" id="CHEBI:58225"/>
        <dbReference type="ChEBI" id="CHEBI:58247"/>
        <dbReference type="EC" id="5.1.3.15"/>
    </reaction>
</comment>
<dbReference type="PANTHER" id="PTHR11122:SF13">
    <property type="entry name" value="GLUCOSE-6-PHOSPHATE 1-EPIMERASE"/>
    <property type="match status" value="1"/>
</dbReference>
<dbReference type="AlphaFoldDB" id="A0A8T2V0H3"/>
<reference evidence="6" key="1">
    <citation type="submission" date="2021-08" db="EMBL/GenBank/DDBJ databases">
        <title>WGS assembly of Ceratopteris richardii.</title>
        <authorList>
            <person name="Marchant D.B."/>
            <person name="Chen G."/>
            <person name="Jenkins J."/>
            <person name="Shu S."/>
            <person name="Leebens-Mack J."/>
            <person name="Grimwood J."/>
            <person name="Schmutz J."/>
            <person name="Soltis P."/>
            <person name="Soltis D."/>
            <person name="Chen Z.-H."/>
        </authorList>
    </citation>
    <scope>NUCLEOTIDE SEQUENCE</scope>
    <source>
        <strain evidence="6">Whitten #5841</strain>
        <tissue evidence="6">Leaf</tissue>
    </source>
</reference>
<dbReference type="PANTHER" id="PTHR11122">
    <property type="entry name" value="APOSPORY-ASSOCIATED PROTEIN C-RELATED"/>
    <property type="match status" value="1"/>
</dbReference>
<organism evidence="6 7">
    <name type="scientific">Ceratopteris richardii</name>
    <name type="common">Triangle waterfern</name>
    <dbReference type="NCBI Taxonomy" id="49495"/>
    <lineage>
        <taxon>Eukaryota</taxon>
        <taxon>Viridiplantae</taxon>
        <taxon>Streptophyta</taxon>
        <taxon>Embryophyta</taxon>
        <taxon>Tracheophyta</taxon>
        <taxon>Polypodiopsida</taxon>
        <taxon>Polypodiidae</taxon>
        <taxon>Polypodiales</taxon>
        <taxon>Pteridineae</taxon>
        <taxon>Pteridaceae</taxon>
        <taxon>Parkerioideae</taxon>
        <taxon>Ceratopteris</taxon>
    </lineage>
</organism>
<protein>
    <recommendedName>
        <fullName evidence="3 5">glucose-6-phosphate 1-epimerase</fullName>
        <ecNumber evidence="3 5">5.1.3.15</ecNumber>
    </recommendedName>
</protein>
<accession>A0A8T2V0H3</accession>
<dbReference type="OrthoDB" id="1659429at2759"/>
<dbReference type="EC" id="5.1.3.15" evidence="3 5"/>
<sequence length="329" mass="36535">MSASAAETSAVKPDEGPRASVQFRQDANGLDVAILKDPRGFSAQVHLHGGQITAWKNAQGEDLLFVSSKAVFKPPKPIRGGMLICFPQFSNFGMIEQHGFACNQSWAVDPDPSPLPPAGDDRASLDLILKQSNSDKQKIWSYSFEFRLRVVLGPEGELGLTARVRNTDPKAFTFTIAFQTYFSVRDISEVRVEGLETTDYLDGLQNSQLFTEQGDALTFEGEVDRVYVNTPTTIAVIDHEKKTTFVLKKDGFPDAGVWNPWEKKAKALTDLEDGEYKHMICVQPGSIQKPITLKPGEEWMGRLKILTVFSSYHSGRLDPMRVLSSFDSV</sequence>